<dbReference type="Proteomes" id="UP001497535">
    <property type="component" value="Unassembled WGS sequence"/>
</dbReference>
<accession>A0ACB1AFR5</accession>
<organism evidence="1 2">
    <name type="scientific">Meloidogyne enterolobii</name>
    <name type="common">Root-knot nematode worm</name>
    <name type="synonym">Meloidogyne mayaguensis</name>
    <dbReference type="NCBI Taxonomy" id="390850"/>
    <lineage>
        <taxon>Eukaryota</taxon>
        <taxon>Metazoa</taxon>
        <taxon>Ecdysozoa</taxon>
        <taxon>Nematoda</taxon>
        <taxon>Chromadorea</taxon>
        <taxon>Rhabditida</taxon>
        <taxon>Tylenchina</taxon>
        <taxon>Tylenchomorpha</taxon>
        <taxon>Tylenchoidea</taxon>
        <taxon>Meloidogynidae</taxon>
        <taxon>Meloidogyninae</taxon>
        <taxon>Meloidogyne</taxon>
    </lineage>
</organism>
<reference evidence="1" key="1">
    <citation type="submission" date="2023-11" db="EMBL/GenBank/DDBJ databases">
        <authorList>
            <person name="Poullet M."/>
        </authorList>
    </citation>
    <scope>NUCLEOTIDE SEQUENCE</scope>
    <source>
        <strain evidence="1">E1834</strain>
    </source>
</reference>
<name>A0ACB1AFR5_MELEN</name>
<comment type="caution">
    <text evidence="1">The sequence shown here is derived from an EMBL/GenBank/DDBJ whole genome shotgun (WGS) entry which is preliminary data.</text>
</comment>
<keyword evidence="2" id="KW-1185">Reference proteome</keyword>
<proteinExistence type="predicted"/>
<dbReference type="EMBL" id="CAVMJV010000081">
    <property type="protein sequence ID" value="CAK5090285.1"/>
    <property type="molecule type" value="Genomic_DNA"/>
</dbReference>
<evidence type="ECO:0000313" key="2">
    <source>
        <dbReference type="Proteomes" id="UP001497535"/>
    </source>
</evidence>
<gene>
    <name evidence="1" type="ORF">MENTE1834_LOCUS38064</name>
</gene>
<sequence>MTVPANCSRRGIGIIIFEKASTIIRIYLCPFVDFGNGPIKSAWILWNGLPAGSIGLIGSLLWCKPIIFLL</sequence>
<protein>
    <submittedName>
        <fullName evidence="1">Uncharacterized protein</fullName>
    </submittedName>
</protein>
<evidence type="ECO:0000313" key="1">
    <source>
        <dbReference type="EMBL" id="CAK5090285.1"/>
    </source>
</evidence>